<dbReference type="Gene3D" id="3.10.450.50">
    <property type="match status" value="1"/>
</dbReference>
<name>A0A136IT01_9PEZI</name>
<organism evidence="2 3">
    <name type="scientific">Microdochium bolleyi</name>
    <dbReference type="NCBI Taxonomy" id="196109"/>
    <lineage>
        <taxon>Eukaryota</taxon>
        <taxon>Fungi</taxon>
        <taxon>Dikarya</taxon>
        <taxon>Ascomycota</taxon>
        <taxon>Pezizomycotina</taxon>
        <taxon>Sordariomycetes</taxon>
        <taxon>Xylariomycetidae</taxon>
        <taxon>Xylariales</taxon>
        <taxon>Microdochiaceae</taxon>
        <taxon>Microdochium</taxon>
    </lineage>
</organism>
<protein>
    <recommendedName>
        <fullName evidence="4">SnoaL-like domain-containing protein</fullName>
    </recommendedName>
</protein>
<dbReference type="AlphaFoldDB" id="A0A136IT01"/>
<dbReference type="EMBL" id="KQ964259">
    <property type="protein sequence ID" value="KXJ88090.1"/>
    <property type="molecule type" value="Genomic_DNA"/>
</dbReference>
<dbReference type="OrthoDB" id="2820488at2759"/>
<feature type="signal peptide" evidence="1">
    <location>
        <begin position="1"/>
        <end position="19"/>
    </location>
</feature>
<dbReference type="InParanoid" id="A0A136IT01"/>
<evidence type="ECO:0008006" key="4">
    <source>
        <dbReference type="Google" id="ProtNLM"/>
    </source>
</evidence>
<evidence type="ECO:0000313" key="2">
    <source>
        <dbReference type="EMBL" id="KXJ88090.1"/>
    </source>
</evidence>
<dbReference type="InterPro" id="IPR032710">
    <property type="entry name" value="NTF2-like_dom_sf"/>
</dbReference>
<keyword evidence="1" id="KW-0732">Signal</keyword>
<dbReference type="SUPFAM" id="SSF54427">
    <property type="entry name" value="NTF2-like"/>
    <property type="match status" value="1"/>
</dbReference>
<gene>
    <name evidence="2" type="ORF">Micbo1qcDRAFT_207365</name>
</gene>
<keyword evidence="3" id="KW-1185">Reference proteome</keyword>
<accession>A0A136IT01</accession>
<sequence>MRVSSILVLLPVYGAAVHAQNNTTLPAPPPCVRTTPAPTECNTEARFNEFADSFLVTKNITDAFTFIAADYINHNPFVANGSAAAWNVLSPIWPGLNITVFNTTFRGNMGWLNYTSDFGAVVDRFRWEGGCIVEHWDQNETFPAN</sequence>
<reference evidence="3" key="1">
    <citation type="submission" date="2016-02" db="EMBL/GenBank/DDBJ databases">
        <title>Draft genome sequence of Microdochium bolleyi, a fungal endophyte of beachgrass.</title>
        <authorList>
            <consortium name="DOE Joint Genome Institute"/>
            <person name="David A.S."/>
            <person name="May G."/>
            <person name="Haridas S."/>
            <person name="Lim J."/>
            <person name="Wang M."/>
            <person name="Labutti K."/>
            <person name="Lipzen A."/>
            <person name="Barry K."/>
            <person name="Grigoriev I.V."/>
        </authorList>
    </citation>
    <scope>NUCLEOTIDE SEQUENCE [LARGE SCALE GENOMIC DNA]</scope>
    <source>
        <strain evidence="3">J235TASD1</strain>
    </source>
</reference>
<evidence type="ECO:0000313" key="3">
    <source>
        <dbReference type="Proteomes" id="UP000070501"/>
    </source>
</evidence>
<dbReference type="Proteomes" id="UP000070501">
    <property type="component" value="Unassembled WGS sequence"/>
</dbReference>
<feature type="chain" id="PRO_5007293081" description="SnoaL-like domain-containing protein" evidence="1">
    <location>
        <begin position="20"/>
        <end position="145"/>
    </location>
</feature>
<proteinExistence type="predicted"/>
<evidence type="ECO:0000256" key="1">
    <source>
        <dbReference type="SAM" id="SignalP"/>
    </source>
</evidence>